<protein>
    <submittedName>
        <fullName evidence="2">Uncharacterized protein</fullName>
    </submittedName>
</protein>
<keyword evidence="3" id="KW-1185">Reference proteome</keyword>
<evidence type="ECO:0000313" key="3">
    <source>
        <dbReference type="Proteomes" id="UP000004477"/>
    </source>
</evidence>
<organism evidence="2 3">
    <name type="scientific">Segatella copri DSM 18205</name>
    <dbReference type="NCBI Taxonomy" id="537011"/>
    <lineage>
        <taxon>Bacteria</taxon>
        <taxon>Pseudomonadati</taxon>
        <taxon>Bacteroidota</taxon>
        <taxon>Bacteroidia</taxon>
        <taxon>Bacteroidales</taxon>
        <taxon>Prevotellaceae</taxon>
        <taxon>Segatella</taxon>
    </lineage>
</organism>
<comment type="caution">
    <text evidence="2">The sequence shown here is derived from an EMBL/GenBank/DDBJ whole genome shotgun (WGS) entry which is preliminary data.</text>
</comment>
<evidence type="ECO:0000256" key="1">
    <source>
        <dbReference type="SAM" id="MobiDB-lite"/>
    </source>
</evidence>
<feature type="region of interest" description="Disordered" evidence="1">
    <location>
        <begin position="98"/>
        <end position="120"/>
    </location>
</feature>
<dbReference type="AlphaFoldDB" id="D1PHX9"/>
<evidence type="ECO:0000313" key="2">
    <source>
        <dbReference type="EMBL" id="EFB33705.1"/>
    </source>
</evidence>
<dbReference type="Proteomes" id="UP000004477">
    <property type="component" value="Unassembled WGS sequence"/>
</dbReference>
<dbReference type="PaxDb" id="537011-PREVCOP_06856"/>
<name>D1PHX9_9BACT</name>
<dbReference type="STRING" id="537011.PREVCOP_06856"/>
<reference evidence="2" key="1">
    <citation type="submission" date="2009-11" db="EMBL/GenBank/DDBJ databases">
        <authorList>
            <person name="Weinstock G."/>
            <person name="Sodergren E."/>
            <person name="Clifton S."/>
            <person name="Fulton L."/>
            <person name="Fulton B."/>
            <person name="Courtney L."/>
            <person name="Fronick C."/>
            <person name="Harrison M."/>
            <person name="Strong C."/>
            <person name="Farmer C."/>
            <person name="Delahaunty K."/>
            <person name="Markovic C."/>
            <person name="Hall O."/>
            <person name="Minx P."/>
            <person name="Tomlinson C."/>
            <person name="Mitreva M."/>
            <person name="Nelson J."/>
            <person name="Hou S."/>
            <person name="Wollam A."/>
            <person name="Pepin K.H."/>
            <person name="Johnson M."/>
            <person name="Bhonagiri V."/>
            <person name="Nash W.E."/>
            <person name="Warren W."/>
            <person name="Chinwalla A."/>
            <person name="Mardis E.R."/>
            <person name="Wilson R.K."/>
        </authorList>
    </citation>
    <scope>NUCLEOTIDE SEQUENCE [LARGE SCALE GENOMIC DNA]</scope>
    <source>
        <strain evidence="2">DSM 18205</strain>
    </source>
</reference>
<accession>D1PHX9</accession>
<dbReference type="EMBL" id="ACBX02000063">
    <property type="protein sequence ID" value="EFB33705.1"/>
    <property type="molecule type" value="Genomic_DNA"/>
</dbReference>
<sequence length="120" mass="13600">MDIRPVYHKSDNGIKSHLNLAILAYWVASVTKYRLKLKKHENVRWDEIMRIASTQVVVTAKVETVDGQVISIRQSTEAESKLSAIYDLLYINPKPLGKRKSMLHPNQTSKNPDIGNQGVT</sequence>
<dbReference type="HOGENOM" id="CLU_2193979_0_0_10"/>
<proteinExistence type="predicted"/>
<gene>
    <name evidence="2" type="ORF">PREVCOP_06856</name>
</gene>